<name>W6UMQ9_ECHGR</name>
<keyword evidence="10" id="KW-1185">Reference proteome</keyword>
<evidence type="ECO:0000256" key="4">
    <source>
        <dbReference type="ARBA" id="ARBA00022989"/>
    </source>
</evidence>
<evidence type="ECO:0000313" key="9">
    <source>
        <dbReference type="EMBL" id="EUB62343.1"/>
    </source>
</evidence>
<proteinExistence type="inferred from homology"/>
<dbReference type="KEGG" id="egl:EGR_02796"/>
<dbReference type="PANTHER" id="PTHR12822:SF2">
    <property type="entry name" value="PROTEIN YIPF"/>
    <property type="match status" value="1"/>
</dbReference>
<accession>W6UMQ9</accession>
<reference evidence="9 10" key="1">
    <citation type="journal article" date="2013" name="Nat. Genet.">
        <title>The genome of the hydatid tapeworm Echinococcus granulosus.</title>
        <authorList>
            <person name="Zheng H."/>
            <person name="Zhang W."/>
            <person name="Zhang L."/>
            <person name="Zhang Z."/>
            <person name="Li J."/>
            <person name="Lu G."/>
            <person name="Zhu Y."/>
            <person name="Wang Y."/>
            <person name="Huang Y."/>
            <person name="Liu J."/>
            <person name="Kang H."/>
            <person name="Chen J."/>
            <person name="Wang L."/>
            <person name="Chen A."/>
            <person name="Yu S."/>
            <person name="Gao Z."/>
            <person name="Jin L."/>
            <person name="Gu W."/>
            <person name="Wang Z."/>
            <person name="Zhao L."/>
            <person name="Shi B."/>
            <person name="Wen H."/>
            <person name="Lin R."/>
            <person name="Jones M.K."/>
            <person name="Brejova B."/>
            <person name="Vinar T."/>
            <person name="Zhao G."/>
            <person name="McManus D.P."/>
            <person name="Chen Z."/>
            <person name="Zhou Y."/>
            <person name="Wang S."/>
        </authorList>
    </citation>
    <scope>NUCLEOTIDE SEQUENCE [LARGE SCALE GENOMIC DNA]</scope>
</reference>
<sequence length="347" mass="37968">MPVGGYVPVPLEPQFEEFHPLDSVEGVSQVKENVPGNAFLFSLDYYKSYFDVDTYQVVQRVISGLIPFSKRFSLSASLRPAPDLYGPFWIIITLVFSIAFSGSIYEYIISKNASVLSTFNFGRVTISAAVLFVYWCLMPIVVTSLVWFRRRKAFSDAQGIDKGPEFTFGSLFSELLAIYGYSMVSFIPVAWILIGVASLVSLCVLGSATWPIFKQKTKQLAIGLLVLIIVAHIAMTVSLSTFEAPLKCCCESNQAPRTDAFILPRGMGNPLPATVVFFHQPPLEPQPKPAPAVQPADAGVPNKLGPQESVQGGGAGNQKDTQPKETPIKPVEDNPNKKVEKDNPKVA</sequence>
<feature type="domain" description="Yip1" evidence="8">
    <location>
        <begin position="79"/>
        <end position="235"/>
    </location>
</feature>
<feature type="transmembrane region" description="Helical" evidence="6">
    <location>
        <begin position="220"/>
        <end position="242"/>
    </location>
</feature>
<feature type="transmembrane region" description="Helical" evidence="6">
    <location>
        <begin position="190"/>
        <end position="213"/>
    </location>
</feature>
<evidence type="ECO:0000256" key="5">
    <source>
        <dbReference type="ARBA" id="ARBA00023136"/>
    </source>
</evidence>
<dbReference type="GO" id="GO:0016192">
    <property type="term" value="P:vesicle-mediated transport"/>
    <property type="evidence" value="ECO:0007669"/>
    <property type="project" value="InterPro"/>
</dbReference>
<keyword evidence="4 6" id="KW-1133">Transmembrane helix</keyword>
<feature type="transmembrane region" description="Helical" evidence="6">
    <location>
        <begin position="166"/>
        <end position="184"/>
    </location>
</feature>
<dbReference type="GO" id="GO:0000139">
    <property type="term" value="C:Golgi membrane"/>
    <property type="evidence" value="ECO:0007669"/>
    <property type="project" value="UniProtKB-SubCell"/>
</dbReference>
<evidence type="ECO:0000313" key="10">
    <source>
        <dbReference type="Proteomes" id="UP000019149"/>
    </source>
</evidence>
<dbReference type="AlphaFoldDB" id="W6UMQ9"/>
<evidence type="ECO:0000256" key="7">
    <source>
        <dbReference type="SAM" id="MobiDB-lite"/>
    </source>
</evidence>
<dbReference type="RefSeq" id="XP_024353539.1">
    <property type="nucleotide sequence ID" value="XM_024492045.1"/>
</dbReference>
<feature type="transmembrane region" description="Helical" evidence="6">
    <location>
        <begin position="125"/>
        <end position="146"/>
    </location>
</feature>
<dbReference type="Pfam" id="PF04893">
    <property type="entry name" value="Yip1"/>
    <property type="match status" value="1"/>
</dbReference>
<feature type="compositionally biased region" description="Basic and acidic residues" evidence="7">
    <location>
        <begin position="321"/>
        <end position="347"/>
    </location>
</feature>
<comment type="subcellular location">
    <subcellularLocation>
        <location evidence="6">Golgi apparatus membrane</location>
        <topology evidence="6">Multi-pass membrane protein</topology>
    </subcellularLocation>
    <subcellularLocation>
        <location evidence="1">Membrane</location>
        <topology evidence="1">Multi-pass membrane protein</topology>
    </subcellularLocation>
</comment>
<dbReference type="OrthoDB" id="10256463at2759"/>
<evidence type="ECO:0000256" key="6">
    <source>
        <dbReference type="RuleBase" id="RU361264"/>
    </source>
</evidence>
<comment type="similarity">
    <text evidence="2 6">Belongs to the YIP1 family.</text>
</comment>
<evidence type="ECO:0000256" key="2">
    <source>
        <dbReference type="ARBA" id="ARBA00010596"/>
    </source>
</evidence>
<gene>
    <name evidence="9" type="ORF">EGR_02796</name>
</gene>
<dbReference type="STRING" id="6210.W6UMQ9"/>
<organism evidence="9 10">
    <name type="scientific">Echinococcus granulosus</name>
    <name type="common">Hydatid tapeworm</name>
    <dbReference type="NCBI Taxonomy" id="6210"/>
    <lineage>
        <taxon>Eukaryota</taxon>
        <taxon>Metazoa</taxon>
        <taxon>Spiralia</taxon>
        <taxon>Lophotrochozoa</taxon>
        <taxon>Platyhelminthes</taxon>
        <taxon>Cestoda</taxon>
        <taxon>Eucestoda</taxon>
        <taxon>Cyclophyllidea</taxon>
        <taxon>Taeniidae</taxon>
        <taxon>Echinococcus</taxon>
        <taxon>Echinococcus granulosus group</taxon>
    </lineage>
</organism>
<dbReference type="EMBL" id="APAU02000013">
    <property type="protein sequence ID" value="EUB62343.1"/>
    <property type="molecule type" value="Genomic_DNA"/>
</dbReference>
<feature type="transmembrane region" description="Helical" evidence="6">
    <location>
        <begin position="84"/>
        <end position="105"/>
    </location>
</feature>
<dbReference type="Proteomes" id="UP000019149">
    <property type="component" value="Unassembled WGS sequence"/>
</dbReference>
<dbReference type="CTD" id="36338511"/>
<protein>
    <recommendedName>
        <fullName evidence="6">Protein YIPF</fullName>
    </recommendedName>
</protein>
<comment type="caution">
    <text evidence="9">The sequence shown here is derived from an EMBL/GenBank/DDBJ whole genome shotgun (WGS) entry which is preliminary data.</text>
</comment>
<dbReference type="InterPro" id="IPR039765">
    <property type="entry name" value="Yip5/YIPF1/YIPF2"/>
</dbReference>
<dbReference type="PANTHER" id="PTHR12822">
    <property type="entry name" value="PROTEIN YIPF"/>
    <property type="match status" value="1"/>
</dbReference>
<keyword evidence="3 6" id="KW-0812">Transmembrane</keyword>
<keyword evidence="5 6" id="KW-0472">Membrane</keyword>
<evidence type="ECO:0000256" key="3">
    <source>
        <dbReference type="ARBA" id="ARBA00022692"/>
    </source>
</evidence>
<evidence type="ECO:0000259" key="8">
    <source>
        <dbReference type="Pfam" id="PF04893"/>
    </source>
</evidence>
<dbReference type="OMA" id="PEQKGCC"/>
<dbReference type="GO" id="GO:0031267">
    <property type="term" value="F:small GTPase binding"/>
    <property type="evidence" value="ECO:0007669"/>
    <property type="project" value="InterPro"/>
</dbReference>
<feature type="region of interest" description="Disordered" evidence="7">
    <location>
        <begin position="284"/>
        <end position="347"/>
    </location>
</feature>
<dbReference type="InterPro" id="IPR006977">
    <property type="entry name" value="Yip1_dom"/>
</dbReference>
<dbReference type="GeneID" id="36338511"/>
<evidence type="ECO:0000256" key="1">
    <source>
        <dbReference type="ARBA" id="ARBA00004141"/>
    </source>
</evidence>